<accession>A0A9X1Y9V0</accession>
<dbReference type="GO" id="GO:0016757">
    <property type="term" value="F:glycosyltransferase activity"/>
    <property type="evidence" value="ECO:0007669"/>
    <property type="project" value="InterPro"/>
</dbReference>
<dbReference type="CDD" id="cd03801">
    <property type="entry name" value="GT4_PimA-like"/>
    <property type="match status" value="1"/>
</dbReference>
<evidence type="ECO:0000313" key="3">
    <source>
        <dbReference type="EMBL" id="MCK8786198.1"/>
    </source>
</evidence>
<reference evidence="3" key="1">
    <citation type="submission" date="2022-04" db="EMBL/GenBank/DDBJ databases">
        <title>Roseomonas acroporae sp. nov., isolated from coral Acropora digitifera.</title>
        <authorList>
            <person name="Sun H."/>
        </authorList>
    </citation>
    <scope>NUCLEOTIDE SEQUENCE</scope>
    <source>
        <strain evidence="3">NAR14</strain>
    </source>
</reference>
<gene>
    <name evidence="3" type="ORF">M0638_17620</name>
</gene>
<dbReference type="Proteomes" id="UP001139516">
    <property type="component" value="Unassembled WGS sequence"/>
</dbReference>
<dbReference type="InterPro" id="IPR001296">
    <property type="entry name" value="Glyco_trans_1"/>
</dbReference>
<organism evidence="3 4">
    <name type="scientific">Roseomonas acroporae</name>
    <dbReference type="NCBI Taxonomy" id="2937791"/>
    <lineage>
        <taxon>Bacteria</taxon>
        <taxon>Pseudomonadati</taxon>
        <taxon>Pseudomonadota</taxon>
        <taxon>Alphaproteobacteria</taxon>
        <taxon>Acetobacterales</taxon>
        <taxon>Roseomonadaceae</taxon>
        <taxon>Roseomonas</taxon>
    </lineage>
</organism>
<dbReference type="EMBL" id="JALPRX010000076">
    <property type="protein sequence ID" value="MCK8786198.1"/>
    <property type="molecule type" value="Genomic_DNA"/>
</dbReference>
<keyword evidence="4" id="KW-1185">Reference proteome</keyword>
<keyword evidence="1" id="KW-0808">Transferase</keyword>
<evidence type="ECO:0000313" key="4">
    <source>
        <dbReference type="Proteomes" id="UP001139516"/>
    </source>
</evidence>
<dbReference type="RefSeq" id="WP_248668313.1">
    <property type="nucleotide sequence ID" value="NZ_JALPRX010000076.1"/>
</dbReference>
<dbReference type="PANTHER" id="PTHR46401">
    <property type="entry name" value="GLYCOSYLTRANSFERASE WBBK-RELATED"/>
    <property type="match status" value="1"/>
</dbReference>
<evidence type="ECO:0000256" key="1">
    <source>
        <dbReference type="ARBA" id="ARBA00022679"/>
    </source>
</evidence>
<dbReference type="PANTHER" id="PTHR46401:SF2">
    <property type="entry name" value="GLYCOSYLTRANSFERASE WBBK-RELATED"/>
    <property type="match status" value="1"/>
</dbReference>
<feature type="domain" description="Glycosyl transferase family 1" evidence="2">
    <location>
        <begin position="259"/>
        <end position="360"/>
    </location>
</feature>
<dbReference type="GO" id="GO:0009103">
    <property type="term" value="P:lipopolysaccharide biosynthetic process"/>
    <property type="evidence" value="ECO:0007669"/>
    <property type="project" value="TreeGrafter"/>
</dbReference>
<protein>
    <submittedName>
        <fullName evidence="3">Glycosyltransferase family 4 protein</fullName>
    </submittedName>
</protein>
<sequence length="390" mass="42497">MVDAMVMDTVLEAPHEIAAPDVARTGLAGPLAFVLDGDLKPDAMDLLRAGKRPRYIYDRFLERNDARLVQPQDVAGDQGALVRGLRRVKKGGRYLSLAAAVHRMPGHFTGLVTAGEGLGIPLALVGRAMGRKTPVYSMFHGHYVESPKFRVAAQILRRLPNFYPLCLSSSLRNLLVDRYGFSPERCHSVEYGTDTAFFRPEPRRLQPGVLPMISSAGTSVRDYGTLLQAAEGLAATIEIDASSLWEDIGASTKGRTMPANVHVGRTAPYVGLRDLLARSEFAVIPLVERSYPAGLSVIGEAMAMGKAVIVTRTAGRGEIITHGETGFYVEPGNAAELRARMQELISQPELARRMGEAARARTVQEFSLDHFCARIEAIIAESQRRLTFGG</sequence>
<dbReference type="Pfam" id="PF00534">
    <property type="entry name" value="Glycos_transf_1"/>
    <property type="match status" value="1"/>
</dbReference>
<name>A0A9X1Y9V0_9PROT</name>
<evidence type="ECO:0000259" key="2">
    <source>
        <dbReference type="Pfam" id="PF00534"/>
    </source>
</evidence>
<comment type="caution">
    <text evidence="3">The sequence shown here is derived from an EMBL/GenBank/DDBJ whole genome shotgun (WGS) entry which is preliminary data.</text>
</comment>
<dbReference type="SUPFAM" id="SSF53756">
    <property type="entry name" value="UDP-Glycosyltransferase/glycogen phosphorylase"/>
    <property type="match status" value="1"/>
</dbReference>
<proteinExistence type="predicted"/>
<dbReference type="Gene3D" id="3.40.50.2000">
    <property type="entry name" value="Glycogen Phosphorylase B"/>
    <property type="match status" value="2"/>
</dbReference>
<dbReference type="AlphaFoldDB" id="A0A9X1Y9V0"/>